<evidence type="ECO:0000313" key="3">
    <source>
        <dbReference type="Proteomes" id="UP001141552"/>
    </source>
</evidence>
<dbReference type="EMBL" id="JAKUCV010000461">
    <property type="protein sequence ID" value="KAJ4849888.1"/>
    <property type="molecule type" value="Genomic_DNA"/>
</dbReference>
<accession>A0A9Q0GGL3</accession>
<proteinExistence type="predicted"/>
<organism evidence="2 3">
    <name type="scientific">Turnera subulata</name>
    <dbReference type="NCBI Taxonomy" id="218843"/>
    <lineage>
        <taxon>Eukaryota</taxon>
        <taxon>Viridiplantae</taxon>
        <taxon>Streptophyta</taxon>
        <taxon>Embryophyta</taxon>
        <taxon>Tracheophyta</taxon>
        <taxon>Spermatophyta</taxon>
        <taxon>Magnoliopsida</taxon>
        <taxon>eudicotyledons</taxon>
        <taxon>Gunneridae</taxon>
        <taxon>Pentapetalae</taxon>
        <taxon>rosids</taxon>
        <taxon>fabids</taxon>
        <taxon>Malpighiales</taxon>
        <taxon>Passifloraceae</taxon>
        <taxon>Turnera</taxon>
    </lineage>
</organism>
<reference evidence="2" key="2">
    <citation type="journal article" date="2023" name="Plants (Basel)">
        <title>Annotation of the Turnera subulata (Passifloraceae) Draft Genome Reveals the S-Locus Evolved after the Divergence of Turneroideae from Passifloroideae in a Stepwise Manner.</title>
        <authorList>
            <person name="Henning P.M."/>
            <person name="Roalson E.H."/>
            <person name="Mir W."/>
            <person name="McCubbin A.G."/>
            <person name="Shore J.S."/>
        </authorList>
    </citation>
    <scope>NUCLEOTIDE SEQUENCE</scope>
    <source>
        <strain evidence="2">F60SS</strain>
    </source>
</reference>
<dbReference type="Proteomes" id="UP001141552">
    <property type="component" value="Unassembled WGS sequence"/>
</dbReference>
<feature type="chain" id="PRO_5040149787" evidence="1">
    <location>
        <begin position="21"/>
        <end position="72"/>
    </location>
</feature>
<comment type="caution">
    <text evidence="2">The sequence shown here is derived from an EMBL/GenBank/DDBJ whole genome shotgun (WGS) entry which is preliminary data.</text>
</comment>
<keyword evidence="3" id="KW-1185">Reference proteome</keyword>
<sequence>MVGYLVWILDLIDMLMPVVGVYRIPSGSDIPNIRLACCLWLGGSDMPNIWLACCCLRLGYTEYPVVWIYQIS</sequence>
<dbReference type="AlphaFoldDB" id="A0A9Q0GGL3"/>
<keyword evidence="1" id="KW-0732">Signal</keyword>
<feature type="signal peptide" evidence="1">
    <location>
        <begin position="1"/>
        <end position="20"/>
    </location>
</feature>
<name>A0A9Q0GGL3_9ROSI</name>
<evidence type="ECO:0000256" key="1">
    <source>
        <dbReference type="SAM" id="SignalP"/>
    </source>
</evidence>
<reference evidence="2" key="1">
    <citation type="submission" date="2022-02" db="EMBL/GenBank/DDBJ databases">
        <authorList>
            <person name="Henning P.M."/>
            <person name="McCubbin A.G."/>
            <person name="Shore J.S."/>
        </authorList>
    </citation>
    <scope>NUCLEOTIDE SEQUENCE</scope>
    <source>
        <strain evidence="2">F60SS</strain>
        <tissue evidence="2">Leaves</tissue>
    </source>
</reference>
<protein>
    <submittedName>
        <fullName evidence="2">Uncharacterized protein</fullName>
    </submittedName>
</protein>
<evidence type="ECO:0000313" key="2">
    <source>
        <dbReference type="EMBL" id="KAJ4849888.1"/>
    </source>
</evidence>
<feature type="non-terminal residue" evidence="2">
    <location>
        <position position="1"/>
    </location>
</feature>
<gene>
    <name evidence="2" type="ORF">Tsubulata_048318</name>
</gene>